<feature type="region of interest" description="Disordered" evidence="1">
    <location>
        <begin position="294"/>
        <end position="313"/>
    </location>
</feature>
<dbReference type="OrthoDB" id="5599552at2759"/>
<accession>A0A7R8AJ14</accession>
<evidence type="ECO:0000256" key="1">
    <source>
        <dbReference type="SAM" id="MobiDB-lite"/>
    </source>
</evidence>
<feature type="compositionally biased region" description="Basic and acidic residues" evidence="1">
    <location>
        <begin position="357"/>
        <end position="370"/>
    </location>
</feature>
<dbReference type="GeneID" id="64970671"/>
<feature type="region of interest" description="Disordered" evidence="1">
    <location>
        <begin position="866"/>
        <end position="893"/>
    </location>
</feature>
<dbReference type="EMBL" id="AP024444">
    <property type="protein sequence ID" value="BCS20666.1"/>
    <property type="molecule type" value="Genomic_DNA"/>
</dbReference>
<protein>
    <submittedName>
        <fullName evidence="2">Uncharacterized protein</fullName>
    </submittedName>
</protein>
<evidence type="ECO:0000313" key="2">
    <source>
        <dbReference type="EMBL" id="BCS20666.1"/>
    </source>
</evidence>
<gene>
    <name evidence="2" type="ORF">APUU_21098A</name>
</gene>
<dbReference type="Proteomes" id="UP000654913">
    <property type="component" value="Chromosome 2"/>
</dbReference>
<reference evidence="2" key="1">
    <citation type="submission" date="2021-01" db="EMBL/GenBank/DDBJ databases">
        <authorList>
            <consortium name="Aspergillus puulaauensis MK2 genome sequencing consortium"/>
            <person name="Kazuki M."/>
            <person name="Futagami T."/>
        </authorList>
    </citation>
    <scope>NUCLEOTIDE SEQUENCE</scope>
    <source>
        <strain evidence="2">MK2</strain>
    </source>
</reference>
<name>A0A7R8AJ14_9EURO</name>
<dbReference type="AlphaFoldDB" id="A0A7R8AJ14"/>
<feature type="compositionally biased region" description="Basic and acidic residues" evidence="1">
    <location>
        <begin position="226"/>
        <end position="241"/>
    </location>
</feature>
<keyword evidence="3" id="KW-1185">Reference proteome</keyword>
<proteinExistence type="predicted"/>
<feature type="compositionally biased region" description="Basic and acidic residues" evidence="1">
    <location>
        <begin position="166"/>
        <end position="176"/>
    </location>
</feature>
<dbReference type="KEGG" id="apuu:APUU_21098A"/>
<evidence type="ECO:0000313" key="3">
    <source>
        <dbReference type="Proteomes" id="UP000654913"/>
    </source>
</evidence>
<feature type="region of interest" description="Disordered" evidence="1">
    <location>
        <begin position="76"/>
        <end position="116"/>
    </location>
</feature>
<feature type="compositionally biased region" description="Basic and acidic residues" evidence="1">
    <location>
        <begin position="100"/>
        <end position="116"/>
    </location>
</feature>
<reference evidence="2" key="2">
    <citation type="submission" date="2021-02" db="EMBL/GenBank/DDBJ databases">
        <title>Aspergillus puulaauensis MK2 genome sequence.</title>
        <authorList>
            <person name="Futagami T."/>
            <person name="Mori K."/>
            <person name="Kadooka C."/>
            <person name="Tanaka T."/>
        </authorList>
    </citation>
    <scope>NUCLEOTIDE SEQUENCE</scope>
    <source>
        <strain evidence="2">MK2</strain>
    </source>
</reference>
<dbReference type="RefSeq" id="XP_041552860.1">
    <property type="nucleotide sequence ID" value="XM_041699812.1"/>
</dbReference>
<feature type="region of interest" description="Disordered" evidence="1">
    <location>
        <begin position="357"/>
        <end position="384"/>
    </location>
</feature>
<feature type="compositionally biased region" description="Basic and acidic residues" evidence="1">
    <location>
        <begin position="198"/>
        <end position="208"/>
    </location>
</feature>
<sequence>MVTYQRNRGYASVLEPEYGDLEIRCTWSGEYDEFVNVKISLEVKCVPSTQLQLLNVRGPGIFLDEKFLERVSETEYHTDSEELGTPRSPLFGFSPLAHNRNRDTGLKPRDESMFDDIRTPYARPTLQKSEETPAASESIHCNLKTHNTEPALASHVPSVSYMRPSRSPESENERLIRSRKRSATDADFPDSGSDEDCERGGSLKDVTNRKARQLNAVAPTGAGDQNTEKPNSDSISRREIACPRSPRKPGPTKIPSLIAPNENINPGSPPRLPGTGVSTTQSVGVFGQSSFKARQAQTPSLIPKASSAGYSDNSMSMKPAESAVGSYFTNEDVSENSATAAGTAHIRSAGEARVRFRLPSDRTRETESLDGRPSSVTSRDIRTEPEETNIDFKGINDEAKLCYSPGSLGESNCCGKYAEIEQPGPSDQPEVEETDGLVLLKNSERVRPATFKVSITMAIYVTLQNIKGWNDFEIPGIPKTGPSRIGVLLFRMPDNHGLEIRTTNVNRATFVEDCLVAEFSNSGSLVLPLRRCDREYCGNIADFTVDQEIVSHNTVKAATASNGSDNSVIQVRSHAVCYIALYNRCFWSKRCTIFLYVDGGPDGYFECDVTSQKHAMKKIFIEANDNTPMGVSRIQITCSPTNMNTFYVKWAMEFPGQRAAYWVPRIYPTSYKSHERRQESLRYSLLEVLNDPSYLCSGVETTEVEYDSDSEYTQSYEHIEIVSERANDGPEDTPFQRNAEQSFLSHIEWALQSRLACYCQNPKSLLKQVLVGVFCFAFLRLTFLRLAFGVPANFLNLGQTLSPLTQAPLQDRAQTSQVAWSPSEKLCEKVQENVHDQVSSNTGPEILDVLNGYRIVNVDAEEMKEFVGKEEEQPKEDVGMEPGADGHEHEKSPISFRDKIDYWLGWSGPV</sequence>
<feature type="region of interest" description="Disordered" evidence="1">
    <location>
        <begin position="147"/>
        <end position="268"/>
    </location>
</feature>
<organism evidence="2 3">
    <name type="scientific">Aspergillus puulaauensis</name>
    <dbReference type="NCBI Taxonomy" id="1220207"/>
    <lineage>
        <taxon>Eukaryota</taxon>
        <taxon>Fungi</taxon>
        <taxon>Dikarya</taxon>
        <taxon>Ascomycota</taxon>
        <taxon>Pezizomycotina</taxon>
        <taxon>Eurotiomycetes</taxon>
        <taxon>Eurotiomycetidae</taxon>
        <taxon>Eurotiales</taxon>
        <taxon>Aspergillaceae</taxon>
        <taxon>Aspergillus</taxon>
    </lineage>
</organism>